<evidence type="ECO:0000259" key="6">
    <source>
        <dbReference type="Pfam" id="PF08546"/>
    </source>
</evidence>
<dbReference type="Gene3D" id="3.40.50.720">
    <property type="entry name" value="NAD(P)-binding Rossmann-like Domain"/>
    <property type="match status" value="1"/>
</dbReference>
<dbReference type="NCBIfam" id="TIGR00745">
    <property type="entry name" value="apbA_panE"/>
    <property type="match status" value="1"/>
</dbReference>
<dbReference type="Proteomes" id="UP000617531">
    <property type="component" value="Unassembled WGS sequence"/>
</dbReference>
<dbReference type="InterPro" id="IPR013328">
    <property type="entry name" value="6PGD_dom2"/>
</dbReference>
<comment type="catalytic activity">
    <reaction evidence="4">
        <text>(R)-pantoate + NADP(+) = 2-dehydropantoate + NADPH + H(+)</text>
        <dbReference type="Rhea" id="RHEA:16233"/>
        <dbReference type="ChEBI" id="CHEBI:11561"/>
        <dbReference type="ChEBI" id="CHEBI:15378"/>
        <dbReference type="ChEBI" id="CHEBI:15980"/>
        <dbReference type="ChEBI" id="CHEBI:57783"/>
        <dbReference type="ChEBI" id="CHEBI:58349"/>
        <dbReference type="EC" id="1.1.1.169"/>
    </reaction>
</comment>
<dbReference type="GO" id="GO:0005737">
    <property type="term" value="C:cytoplasm"/>
    <property type="evidence" value="ECO:0007669"/>
    <property type="project" value="TreeGrafter"/>
</dbReference>
<evidence type="ECO:0000313" key="8">
    <source>
        <dbReference type="Proteomes" id="UP000617531"/>
    </source>
</evidence>
<evidence type="ECO:0000259" key="5">
    <source>
        <dbReference type="Pfam" id="PF02558"/>
    </source>
</evidence>
<feature type="domain" description="Ketopantoate reductase C-terminal" evidence="6">
    <location>
        <begin position="185"/>
        <end position="324"/>
    </location>
</feature>
<evidence type="ECO:0000313" key="7">
    <source>
        <dbReference type="EMBL" id="GHF19703.1"/>
    </source>
</evidence>
<dbReference type="SUPFAM" id="SSF48179">
    <property type="entry name" value="6-phosphogluconate dehydrogenase C-terminal domain-like"/>
    <property type="match status" value="1"/>
</dbReference>
<proteinExistence type="inferred from homology"/>
<reference evidence="7" key="1">
    <citation type="journal article" date="2014" name="Int. J. Syst. Evol. Microbiol.">
        <title>Complete genome sequence of Corynebacterium casei LMG S-19264T (=DSM 44701T), isolated from a smear-ripened cheese.</title>
        <authorList>
            <consortium name="US DOE Joint Genome Institute (JGI-PGF)"/>
            <person name="Walter F."/>
            <person name="Albersmeier A."/>
            <person name="Kalinowski J."/>
            <person name="Ruckert C."/>
        </authorList>
    </citation>
    <scope>NUCLEOTIDE SEQUENCE</scope>
    <source>
        <strain evidence="7">CGMCC 1.16548</strain>
    </source>
</reference>
<dbReference type="SUPFAM" id="SSF51735">
    <property type="entry name" value="NAD(P)-binding Rossmann-fold domains"/>
    <property type="match status" value="1"/>
</dbReference>
<dbReference type="RefSeq" id="WP_191283435.1">
    <property type="nucleotide sequence ID" value="NZ_BNAI01000004.1"/>
</dbReference>
<protein>
    <recommendedName>
        <fullName evidence="4">2-dehydropantoate 2-reductase</fullName>
        <ecNumber evidence="4">1.1.1.169</ecNumber>
    </recommendedName>
    <alternativeName>
        <fullName evidence="4">Ketopantoate reductase</fullName>
    </alternativeName>
</protein>
<comment type="function">
    <text evidence="4">Catalyzes the NADPH-dependent reduction of ketopantoate into pantoic acid.</text>
</comment>
<dbReference type="AlphaFoldDB" id="A0A8J3M2S4"/>
<feature type="domain" description="Ketopantoate reductase N-terminal" evidence="5">
    <location>
        <begin position="6"/>
        <end position="153"/>
    </location>
</feature>
<comment type="similarity">
    <text evidence="1 4">Belongs to the ketopantoate reductase family.</text>
</comment>
<keyword evidence="2 4" id="KW-0521">NADP</keyword>
<keyword evidence="4" id="KW-0566">Pantothenate biosynthesis</keyword>
<dbReference type="Gene3D" id="1.10.1040.10">
    <property type="entry name" value="N-(1-d-carboxylethyl)-l-norvaline Dehydrogenase, domain 2"/>
    <property type="match status" value="1"/>
</dbReference>
<comment type="pathway">
    <text evidence="4">Cofactor biosynthesis; (R)-pantothenate biosynthesis; (R)-pantoate from 3-methyl-2-oxobutanoate: step 2/2.</text>
</comment>
<dbReference type="InterPro" id="IPR051402">
    <property type="entry name" value="KPR-Related"/>
</dbReference>
<keyword evidence="3 4" id="KW-0560">Oxidoreductase</keyword>
<dbReference type="InterPro" id="IPR036291">
    <property type="entry name" value="NAD(P)-bd_dom_sf"/>
</dbReference>
<dbReference type="EC" id="1.1.1.169" evidence="4"/>
<evidence type="ECO:0000256" key="3">
    <source>
        <dbReference type="ARBA" id="ARBA00023002"/>
    </source>
</evidence>
<name>A0A8J3M2S4_9MICO</name>
<dbReference type="GO" id="GO:0015940">
    <property type="term" value="P:pantothenate biosynthetic process"/>
    <property type="evidence" value="ECO:0007669"/>
    <property type="project" value="UniProtKB-UniPathway"/>
</dbReference>
<dbReference type="GO" id="GO:0008677">
    <property type="term" value="F:2-dehydropantoate 2-reductase activity"/>
    <property type="evidence" value="ECO:0007669"/>
    <property type="project" value="UniProtKB-EC"/>
</dbReference>
<dbReference type="Pfam" id="PF08546">
    <property type="entry name" value="ApbA_C"/>
    <property type="match status" value="1"/>
</dbReference>
<keyword evidence="8" id="KW-1185">Reference proteome</keyword>
<evidence type="ECO:0000256" key="2">
    <source>
        <dbReference type="ARBA" id="ARBA00022857"/>
    </source>
</evidence>
<gene>
    <name evidence="7" type="ORF">GCM10011600_20720</name>
</gene>
<dbReference type="Pfam" id="PF02558">
    <property type="entry name" value="ApbA"/>
    <property type="match status" value="1"/>
</dbReference>
<reference evidence="7" key="2">
    <citation type="submission" date="2020-09" db="EMBL/GenBank/DDBJ databases">
        <authorList>
            <person name="Sun Q."/>
            <person name="Zhou Y."/>
        </authorList>
    </citation>
    <scope>NUCLEOTIDE SEQUENCE</scope>
    <source>
        <strain evidence="7">CGMCC 1.16548</strain>
    </source>
</reference>
<dbReference type="InterPro" id="IPR008927">
    <property type="entry name" value="6-PGluconate_DH-like_C_sf"/>
</dbReference>
<organism evidence="7 8">
    <name type="scientific">Pseudolysinimonas yzui</name>
    <dbReference type="NCBI Taxonomy" id="2708254"/>
    <lineage>
        <taxon>Bacteria</taxon>
        <taxon>Bacillati</taxon>
        <taxon>Actinomycetota</taxon>
        <taxon>Actinomycetes</taxon>
        <taxon>Micrococcales</taxon>
        <taxon>Microbacteriaceae</taxon>
        <taxon>Pseudolysinimonas</taxon>
    </lineage>
</organism>
<comment type="caution">
    <text evidence="7">The sequence shown here is derived from an EMBL/GenBank/DDBJ whole genome shotgun (WGS) entry which is preliminary data.</text>
</comment>
<sequence length="349" mass="37250">MSGQRVAVLGSGANGSSIGADLHAGGVDVTLIEQWPAHVEAIRQHGLSIRMPERELHVTPRVMHLCEVATLRHRFDIVLMLVKAYDSRWAAELIRPYLADDGLLAAVQNGMSTRDVAEIVGADRTMGTVIEISSTLYDPGIVDRHSGPDRSWFAVGGLPGSAARGREEQVAALLRHSGSVAIVEDIEATKWMKLVSNATVLVPTASLGLPMLDALGVPGMRELMLRSGQEALDVGAALGHPVLPIFGLRESDLATPETVVETLLDTLYDGFVRPGATTTVLQDWTKGRHSEVDDLNGTVAREGRRVGVPTPVNDAVVTIAHRIERGELSPDPANLGRILDAVTSSVASD</sequence>
<evidence type="ECO:0000256" key="4">
    <source>
        <dbReference type="RuleBase" id="RU362068"/>
    </source>
</evidence>
<dbReference type="InterPro" id="IPR003710">
    <property type="entry name" value="ApbA"/>
</dbReference>
<dbReference type="PANTHER" id="PTHR21708:SF26">
    <property type="entry name" value="2-DEHYDROPANTOATE 2-REDUCTASE"/>
    <property type="match status" value="1"/>
</dbReference>
<dbReference type="PANTHER" id="PTHR21708">
    <property type="entry name" value="PROBABLE 2-DEHYDROPANTOATE 2-REDUCTASE"/>
    <property type="match status" value="1"/>
</dbReference>
<dbReference type="InterPro" id="IPR013332">
    <property type="entry name" value="KPR_N"/>
</dbReference>
<dbReference type="UniPathway" id="UPA00028">
    <property type="reaction ID" value="UER00004"/>
</dbReference>
<evidence type="ECO:0000256" key="1">
    <source>
        <dbReference type="ARBA" id="ARBA00007870"/>
    </source>
</evidence>
<dbReference type="EMBL" id="BNAI01000004">
    <property type="protein sequence ID" value="GHF19703.1"/>
    <property type="molecule type" value="Genomic_DNA"/>
</dbReference>
<accession>A0A8J3M2S4</accession>
<dbReference type="InterPro" id="IPR013752">
    <property type="entry name" value="KPA_reductase"/>
</dbReference>